<proteinExistence type="predicted"/>
<evidence type="ECO:0000256" key="5">
    <source>
        <dbReference type="ARBA" id="ARBA00022989"/>
    </source>
</evidence>
<dbReference type="InterPro" id="IPR039421">
    <property type="entry name" value="Type_1_exporter"/>
</dbReference>
<evidence type="ECO:0000256" key="6">
    <source>
        <dbReference type="ARBA" id="ARBA00023136"/>
    </source>
</evidence>
<dbReference type="InterPro" id="IPR027417">
    <property type="entry name" value="P-loop_NTPase"/>
</dbReference>
<dbReference type="Pfam" id="PF00664">
    <property type="entry name" value="ABC_membrane"/>
    <property type="match status" value="1"/>
</dbReference>
<evidence type="ECO:0000259" key="9">
    <source>
        <dbReference type="PROSITE" id="PS50929"/>
    </source>
</evidence>
<dbReference type="SUPFAM" id="SSF90123">
    <property type="entry name" value="ABC transporter transmembrane region"/>
    <property type="match status" value="1"/>
</dbReference>
<evidence type="ECO:0000256" key="3">
    <source>
        <dbReference type="ARBA" id="ARBA00022741"/>
    </source>
</evidence>
<dbReference type="CDD" id="cd07346">
    <property type="entry name" value="ABC_6TM_exporters"/>
    <property type="match status" value="1"/>
</dbReference>
<dbReference type="PANTHER" id="PTHR24221">
    <property type="entry name" value="ATP-BINDING CASSETTE SUB-FAMILY B"/>
    <property type="match status" value="1"/>
</dbReference>
<dbReference type="Pfam" id="PF00005">
    <property type="entry name" value="ABC_tran"/>
    <property type="match status" value="1"/>
</dbReference>
<feature type="domain" description="ABC transporter" evidence="8">
    <location>
        <begin position="331"/>
        <end position="564"/>
    </location>
</feature>
<feature type="transmembrane region" description="Helical" evidence="7">
    <location>
        <begin position="21"/>
        <end position="41"/>
    </location>
</feature>
<dbReference type="PROSITE" id="PS00211">
    <property type="entry name" value="ABC_TRANSPORTER_1"/>
    <property type="match status" value="1"/>
</dbReference>
<evidence type="ECO:0000256" key="2">
    <source>
        <dbReference type="ARBA" id="ARBA00022692"/>
    </source>
</evidence>
<dbReference type="SUPFAM" id="SSF52540">
    <property type="entry name" value="P-loop containing nucleoside triphosphate hydrolases"/>
    <property type="match status" value="1"/>
</dbReference>
<dbReference type="SMART" id="SM00382">
    <property type="entry name" value="AAA"/>
    <property type="match status" value="1"/>
</dbReference>
<keyword evidence="2 7" id="KW-0812">Transmembrane</keyword>
<reference evidence="10 11" key="1">
    <citation type="journal article" date="2010" name="ChemBioChem">
        <title>Cloning and characterization of the biosynthetic gene cluster of 16-membered macrolide antibiotic FD-891: involvement of a dual functional cytochrome P450 monooxygenase catalyzing epoxidation and hydroxylation.</title>
        <authorList>
            <person name="Kudo F."/>
            <person name="Motegi A."/>
            <person name="Mizoue K."/>
            <person name="Eguchi T."/>
        </authorList>
    </citation>
    <scope>NUCLEOTIDE SEQUENCE [LARGE SCALE GENOMIC DNA]</scope>
    <source>
        <strain evidence="10 11">A-8890</strain>
    </source>
</reference>
<dbReference type="InterPro" id="IPR017871">
    <property type="entry name" value="ABC_transporter-like_CS"/>
</dbReference>
<name>A0ABM7F8Y3_9ACTN</name>
<feature type="transmembrane region" description="Helical" evidence="7">
    <location>
        <begin position="156"/>
        <end position="173"/>
    </location>
</feature>
<gene>
    <name evidence="10" type="ORF">SGFS_037080</name>
</gene>
<dbReference type="PANTHER" id="PTHR24221:SF397">
    <property type="entry name" value="ABC TRANSPORTER, ATP-BINDING TRANSMEMBRANE PROTEIN"/>
    <property type="match status" value="1"/>
</dbReference>
<sequence length="579" mass="62631">MIRQLIDVVGPEHARPLRRMVTGLVVGAVLQGIAFALLVPILQALLGSDPDEVWPWLWAMLGVSVLYCLAYYDSMRTGFDAGAALSRSLHHRIGDRVSSLPLGWFAPERVGQLGQLATKSVMDIMGVPAHLLRPLVTSYVTPVTVVALMYLFDWRLALAATLTVPVIVAVYRWSTRLTRAADEVRTAAHAETGGRVVEFAQLQPVLRVFGRSGAHSDTRLDDALRTQTEASRRSLVTGVPGLISFALVIQAAFTVILVTGTYLALDGSLDVAKLLAILVLAVRFTEPIAETAVLGSTLRTARSALDRVADLLAQPVLPPADDPRVPDGNDVEFREVDFGYDGKPVLHDVSLTLAEGTMTALVGPSGSGKTTIGKLIPRFWDVDSGVVRVGGVDVRDIEPEELMSRISVVFQDVYLFEGTIVDNIRVGRPTASDAEVREAARLARVEEIVHRLPDGWDTKVGEGGALLSGGERQRVSIARAILKDAPIVLLDEATASLDPENEQAVQDALSALTAGRTLLVIAHRLQTVAAADQILFLDEGRIVENGTHARLVAAGGRYASFWAERSRAEGWRLARQNTR</sequence>
<comment type="subcellular location">
    <subcellularLocation>
        <location evidence="1">Cell membrane</location>
        <topology evidence="1">Multi-pass membrane protein</topology>
    </subcellularLocation>
</comment>
<evidence type="ECO:0000259" key="8">
    <source>
        <dbReference type="PROSITE" id="PS50893"/>
    </source>
</evidence>
<dbReference type="Proteomes" id="UP001321542">
    <property type="component" value="Chromosome"/>
</dbReference>
<feature type="transmembrane region" description="Helical" evidence="7">
    <location>
        <begin position="53"/>
        <end position="72"/>
    </location>
</feature>
<dbReference type="InterPro" id="IPR011527">
    <property type="entry name" value="ABC1_TM_dom"/>
</dbReference>
<protein>
    <submittedName>
        <fullName evidence="10">ABC transporter</fullName>
    </submittedName>
</protein>
<dbReference type="Gene3D" id="3.40.50.300">
    <property type="entry name" value="P-loop containing nucleotide triphosphate hydrolases"/>
    <property type="match status" value="1"/>
</dbReference>
<feature type="domain" description="ABC transmembrane type-1" evidence="9">
    <location>
        <begin position="24"/>
        <end position="300"/>
    </location>
</feature>
<evidence type="ECO:0000256" key="7">
    <source>
        <dbReference type="SAM" id="Phobius"/>
    </source>
</evidence>
<feature type="transmembrane region" description="Helical" evidence="7">
    <location>
        <begin position="242"/>
        <end position="265"/>
    </location>
</feature>
<dbReference type="PROSITE" id="PS50893">
    <property type="entry name" value="ABC_TRANSPORTER_2"/>
    <property type="match status" value="1"/>
</dbReference>
<organism evidence="10 11">
    <name type="scientific">Streptomyces graminofaciens</name>
    <dbReference type="NCBI Taxonomy" id="68212"/>
    <lineage>
        <taxon>Bacteria</taxon>
        <taxon>Bacillati</taxon>
        <taxon>Actinomycetota</taxon>
        <taxon>Actinomycetes</taxon>
        <taxon>Kitasatosporales</taxon>
        <taxon>Streptomycetaceae</taxon>
        <taxon>Streptomyces</taxon>
    </lineage>
</organism>
<keyword evidence="3" id="KW-0547">Nucleotide-binding</keyword>
<evidence type="ECO:0000256" key="4">
    <source>
        <dbReference type="ARBA" id="ARBA00022840"/>
    </source>
</evidence>
<reference evidence="10 11" key="2">
    <citation type="journal article" date="2023" name="ChemBioChem">
        <title>Acyltransferase Domain Exchange between Two Independent Type I Polyketide Synthases in the Same Producer Strain of Macrolide Antibiotics.</title>
        <authorList>
            <person name="Kudo F."/>
            <person name="Kishikawa K."/>
            <person name="Tsuboi K."/>
            <person name="Kido T."/>
            <person name="Usui T."/>
            <person name="Hashimoto J."/>
            <person name="Shin-Ya K."/>
            <person name="Miyanaga A."/>
            <person name="Eguchi T."/>
        </authorList>
    </citation>
    <scope>NUCLEOTIDE SEQUENCE [LARGE SCALE GENOMIC DNA]</scope>
    <source>
        <strain evidence="10 11">A-8890</strain>
    </source>
</reference>
<dbReference type="InterPro" id="IPR003439">
    <property type="entry name" value="ABC_transporter-like_ATP-bd"/>
</dbReference>
<dbReference type="InterPro" id="IPR003593">
    <property type="entry name" value="AAA+_ATPase"/>
</dbReference>
<keyword evidence="6 7" id="KW-0472">Membrane</keyword>
<dbReference type="InterPro" id="IPR036640">
    <property type="entry name" value="ABC1_TM_sf"/>
</dbReference>
<dbReference type="EMBL" id="AP018448">
    <property type="protein sequence ID" value="BBC32414.1"/>
    <property type="molecule type" value="Genomic_DNA"/>
</dbReference>
<dbReference type="PROSITE" id="PS50929">
    <property type="entry name" value="ABC_TM1F"/>
    <property type="match status" value="1"/>
</dbReference>
<evidence type="ECO:0000256" key="1">
    <source>
        <dbReference type="ARBA" id="ARBA00004651"/>
    </source>
</evidence>
<dbReference type="RefSeq" id="WP_286251539.1">
    <property type="nucleotide sequence ID" value="NZ_AP018448.1"/>
</dbReference>
<keyword evidence="4" id="KW-0067">ATP-binding</keyword>
<dbReference type="Gene3D" id="1.20.1560.10">
    <property type="entry name" value="ABC transporter type 1, transmembrane domain"/>
    <property type="match status" value="1"/>
</dbReference>
<feature type="transmembrane region" description="Helical" evidence="7">
    <location>
        <begin position="131"/>
        <end position="150"/>
    </location>
</feature>
<evidence type="ECO:0000313" key="11">
    <source>
        <dbReference type="Proteomes" id="UP001321542"/>
    </source>
</evidence>
<keyword evidence="5 7" id="KW-1133">Transmembrane helix</keyword>
<keyword evidence="11" id="KW-1185">Reference proteome</keyword>
<accession>A0ABM7F8Y3</accession>
<evidence type="ECO:0000313" key="10">
    <source>
        <dbReference type="EMBL" id="BBC32414.1"/>
    </source>
</evidence>